<dbReference type="EMBL" id="PGTB01000039">
    <property type="protein sequence ID" value="PJE36521.1"/>
    <property type="molecule type" value="Genomic_DNA"/>
</dbReference>
<organism evidence="1 2">
    <name type="scientific">Pseudooceanicola lipolyticus</name>
    <dbReference type="NCBI Taxonomy" id="2029104"/>
    <lineage>
        <taxon>Bacteria</taxon>
        <taxon>Pseudomonadati</taxon>
        <taxon>Pseudomonadota</taxon>
        <taxon>Alphaproteobacteria</taxon>
        <taxon>Rhodobacterales</taxon>
        <taxon>Paracoccaceae</taxon>
        <taxon>Pseudooceanicola</taxon>
    </lineage>
</organism>
<dbReference type="InterPro" id="IPR019587">
    <property type="entry name" value="Polyketide_cyclase/dehydratase"/>
</dbReference>
<protein>
    <submittedName>
        <fullName evidence="1">Polyketide cyclase</fullName>
    </submittedName>
</protein>
<gene>
    <name evidence="1" type="ORF">CVM52_11560</name>
</gene>
<evidence type="ECO:0000313" key="1">
    <source>
        <dbReference type="EMBL" id="PJE36521.1"/>
    </source>
</evidence>
<sequence length="155" mass="17597">MAPRLLQTHWQVPARIEEVSDILDDAEALPRWWGEVYLAADIIAPGGPDGIGRRVKFHTRGWLPYTLRWVAELVAVDRPHSWTIRASGDLIGQGIWHLTQQGPVADIHYAWRVEVGKPLLRPVTPLLWPAFAANHRWAMAKGLAGLRRELARRRA</sequence>
<dbReference type="AlphaFoldDB" id="A0A2M8J168"/>
<accession>A0A2M8J168</accession>
<dbReference type="RefSeq" id="WP_100162655.1">
    <property type="nucleotide sequence ID" value="NZ_PGTB01000039.1"/>
</dbReference>
<dbReference type="SUPFAM" id="SSF55961">
    <property type="entry name" value="Bet v1-like"/>
    <property type="match status" value="1"/>
</dbReference>
<dbReference type="InterPro" id="IPR023393">
    <property type="entry name" value="START-like_dom_sf"/>
</dbReference>
<dbReference type="Pfam" id="PF10604">
    <property type="entry name" value="Polyketide_cyc2"/>
    <property type="match status" value="1"/>
</dbReference>
<dbReference type="OrthoDB" id="5402478at2"/>
<name>A0A2M8J168_9RHOB</name>
<dbReference type="Gene3D" id="3.30.530.20">
    <property type="match status" value="1"/>
</dbReference>
<keyword evidence="2" id="KW-1185">Reference proteome</keyword>
<proteinExistence type="predicted"/>
<reference evidence="1 2" key="1">
    <citation type="journal article" date="2018" name="Int. J. Syst. Evol. Microbiol.">
        <title>Pseudooceanicola lipolyticus sp. nov., a marine alphaproteobacterium, reclassification of Oceanicola flagellatus as Pseudooceanicola flagellatus comb. nov. and emended description of the genus Pseudooceanicola.</title>
        <authorList>
            <person name="Huang M.-M."/>
            <person name="Guo L.-L."/>
            <person name="Wu Y.-H."/>
            <person name="Lai Q.-L."/>
            <person name="Shao Z.-Z."/>
            <person name="Wang C.-S."/>
            <person name="Wu M."/>
            <person name="Xu X.-W."/>
        </authorList>
    </citation>
    <scope>NUCLEOTIDE SEQUENCE [LARGE SCALE GENOMIC DNA]</scope>
    <source>
        <strain evidence="1 2">157</strain>
    </source>
</reference>
<evidence type="ECO:0000313" key="2">
    <source>
        <dbReference type="Proteomes" id="UP000231553"/>
    </source>
</evidence>
<comment type="caution">
    <text evidence="1">The sequence shown here is derived from an EMBL/GenBank/DDBJ whole genome shotgun (WGS) entry which is preliminary data.</text>
</comment>
<dbReference type="Proteomes" id="UP000231553">
    <property type="component" value="Unassembled WGS sequence"/>
</dbReference>